<evidence type="ECO:0000313" key="2">
    <source>
        <dbReference type="Proteomes" id="UP000249390"/>
    </source>
</evidence>
<gene>
    <name evidence="1" type="ORF">DM860_010111</name>
</gene>
<accession>A0A328D682</accession>
<dbReference type="Proteomes" id="UP000249390">
    <property type="component" value="Unassembled WGS sequence"/>
</dbReference>
<reference evidence="1 2" key="1">
    <citation type="submission" date="2018-06" db="EMBL/GenBank/DDBJ databases">
        <title>The Genome of Cuscuta australis (Dodder) Provides Insight into the Evolution of Plant Parasitism.</title>
        <authorList>
            <person name="Liu H."/>
        </authorList>
    </citation>
    <scope>NUCLEOTIDE SEQUENCE [LARGE SCALE GENOMIC DNA]</scope>
    <source>
        <strain evidence="2">cv. Yunnan</strain>
        <tissue evidence="1">Vines</tissue>
    </source>
</reference>
<comment type="caution">
    <text evidence="1">The sequence shown here is derived from an EMBL/GenBank/DDBJ whole genome shotgun (WGS) entry which is preliminary data.</text>
</comment>
<evidence type="ECO:0000313" key="1">
    <source>
        <dbReference type="EMBL" id="RAL41317.1"/>
    </source>
</evidence>
<dbReference type="EMBL" id="NQVE01000188">
    <property type="protein sequence ID" value="RAL41317.1"/>
    <property type="molecule type" value="Genomic_DNA"/>
</dbReference>
<protein>
    <submittedName>
        <fullName evidence="1">Uncharacterized protein</fullName>
    </submittedName>
</protein>
<name>A0A328D682_9ASTE</name>
<dbReference type="AlphaFoldDB" id="A0A328D682"/>
<organism evidence="1 2">
    <name type="scientific">Cuscuta australis</name>
    <dbReference type="NCBI Taxonomy" id="267555"/>
    <lineage>
        <taxon>Eukaryota</taxon>
        <taxon>Viridiplantae</taxon>
        <taxon>Streptophyta</taxon>
        <taxon>Embryophyta</taxon>
        <taxon>Tracheophyta</taxon>
        <taxon>Spermatophyta</taxon>
        <taxon>Magnoliopsida</taxon>
        <taxon>eudicotyledons</taxon>
        <taxon>Gunneridae</taxon>
        <taxon>Pentapetalae</taxon>
        <taxon>asterids</taxon>
        <taxon>lamiids</taxon>
        <taxon>Solanales</taxon>
        <taxon>Convolvulaceae</taxon>
        <taxon>Cuscuteae</taxon>
        <taxon>Cuscuta</taxon>
        <taxon>Cuscuta subgen. Grammica</taxon>
        <taxon>Cuscuta sect. Cleistogrammica</taxon>
    </lineage>
</organism>
<keyword evidence="2" id="KW-1185">Reference proteome</keyword>
<proteinExistence type="predicted"/>
<sequence>MASERKENGKVIPEKGNSRLTVPSTGALILSLGSMECNNSSAGSAYNLFDEMPLNVYADLGVIADKCAFPCSDGDDNVDKLVYKDTPHGYLVKY</sequence>